<dbReference type="AlphaFoldDB" id="A0ABD1CZ46"/>
<keyword evidence="2" id="KW-1185">Reference proteome</keyword>
<gene>
    <name evidence="1" type="ORF">pipiens_013258</name>
</gene>
<dbReference type="EMBL" id="JBEHCU010008501">
    <property type="protein sequence ID" value="KAL1382275.1"/>
    <property type="molecule type" value="Genomic_DNA"/>
</dbReference>
<protein>
    <submittedName>
        <fullName evidence="1">Uncharacterized protein</fullName>
    </submittedName>
</protein>
<evidence type="ECO:0000313" key="1">
    <source>
        <dbReference type="EMBL" id="KAL1382275.1"/>
    </source>
</evidence>
<evidence type="ECO:0000313" key="2">
    <source>
        <dbReference type="Proteomes" id="UP001562425"/>
    </source>
</evidence>
<comment type="caution">
    <text evidence="1">The sequence shown here is derived from an EMBL/GenBank/DDBJ whole genome shotgun (WGS) entry which is preliminary data.</text>
</comment>
<dbReference type="Proteomes" id="UP001562425">
    <property type="component" value="Unassembled WGS sequence"/>
</dbReference>
<proteinExistence type="predicted"/>
<organism evidence="1 2">
    <name type="scientific">Culex pipiens pipiens</name>
    <name type="common">Northern house mosquito</name>
    <dbReference type="NCBI Taxonomy" id="38569"/>
    <lineage>
        <taxon>Eukaryota</taxon>
        <taxon>Metazoa</taxon>
        <taxon>Ecdysozoa</taxon>
        <taxon>Arthropoda</taxon>
        <taxon>Hexapoda</taxon>
        <taxon>Insecta</taxon>
        <taxon>Pterygota</taxon>
        <taxon>Neoptera</taxon>
        <taxon>Endopterygota</taxon>
        <taxon>Diptera</taxon>
        <taxon>Nematocera</taxon>
        <taxon>Culicoidea</taxon>
        <taxon>Culicidae</taxon>
        <taxon>Culicinae</taxon>
        <taxon>Culicini</taxon>
        <taxon>Culex</taxon>
        <taxon>Culex</taxon>
    </lineage>
</organism>
<reference evidence="1 2" key="1">
    <citation type="submission" date="2024-05" db="EMBL/GenBank/DDBJ databases">
        <title>Culex pipiens pipiens assembly and annotation.</title>
        <authorList>
            <person name="Alout H."/>
            <person name="Durand T."/>
        </authorList>
    </citation>
    <scope>NUCLEOTIDE SEQUENCE [LARGE SCALE GENOMIC DNA]</scope>
    <source>
        <strain evidence="1">HA-2024</strain>
        <tissue evidence="1">Whole body</tissue>
    </source>
</reference>
<name>A0ABD1CZ46_CULPP</name>
<sequence>MVIRFKEENLPACENVEGPYPPVIALGEILNYLGNKLSLKRSDQVEIKMNVSELGLSATSCRKQWQQITESWMAYRIEKGMGHYMERCWRTREIFGCHFELEFTLEETDETT</sequence>
<accession>A0ABD1CZ46</accession>